<keyword evidence="3" id="KW-0862">Zinc</keyword>
<dbReference type="KEGG" id="tpol:Mal48_16030"/>
<feature type="region of interest" description="Disordered" evidence="5">
    <location>
        <begin position="19"/>
        <end position="47"/>
    </location>
</feature>
<protein>
    <submittedName>
        <fullName evidence="7">General stress protein 16O</fullName>
    </submittedName>
</protein>
<evidence type="ECO:0000256" key="5">
    <source>
        <dbReference type="SAM" id="MobiDB-lite"/>
    </source>
</evidence>
<gene>
    <name evidence="7" type="primary">yocK_1</name>
    <name evidence="7" type="ORF">Mal48_16030</name>
</gene>
<keyword evidence="2" id="KW-0863">Zinc-finger</keyword>
<evidence type="ECO:0000256" key="4">
    <source>
        <dbReference type="PROSITE-ProRule" id="PRU00510"/>
    </source>
</evidence>
<dbReference type="RefSeq" id="WP_145197558.1">
    <property type="nucleotide sequence ID" value="NZ_CP036267.1"/>
</dbReference>
<name>A0A517QL45_9PLAN</name>
<evidence type="ECO:0000256" key="2">
    <source>
        <dbReference type="ARBA" id="ARBA00022771"/>
    </source>
</evidence>
<feature type="domain" description="Zinc finger DksA/TraR C4-type" evidence="6">
    <location>
        <begin position="78"/>
        <end position="112"/>
    </location>
</feature>
<dbReference type="GO" id="GO:0008270">
    <property type="term" value="F:zinc ion binding"/>
    <property type="evidence" value="ECO:0007669"/>
    <property type="project" value="UniProtKB-KW"/>
</dbReference>
<dbReference type="InterPro" id="IPR020458">
    <property type="entry name" value="Znf_DskA_TraR_CS"/>
</dbReference>
<keyword evidence="8" id="KW-1185">Reference proteome</keyword>
<dbReference type="SUPFAM" id="SSF109635">
    <property type="entry name" value="DnaK suppressor protein DksA, alpha-hairpin domain"/>
    <property type="match status" value="1"/>
</dbReference>
<dbReference type="OrthoDB" id="9811543at2"/>
<evidence type="ECO:0000259" key="6">
    <source>
        <dbReference type="Pfam" id="PF01258"/>
    </source>
</evidence>
<feature type="zinc finger region" description="dksA C4-type" evidence="4">
    <location>
        <begin position="83"/>
        <end position="107"/>
    </location>
</feature>
<evidence type="ECO:0000313" key="7">
    <source>
        <dbReference type="EMBL" id="QDT32358.1"/>
    </source>
</evidence>
<dbReference type="AlphaFoldDB" id="A0A517QL45"/>
<dbReference type="PROSITE" id="PS51128">
    <property type="entry name" value="ZF_DKSA_2"/>
    <property type="match status" value="1"/>
</dbReference>
<evidence type="ECO:0000313" key="8">
    <source>
        <dbReference type="Proteomes" id="UP000315724"/>
    </source>
</evidence>
<dbReference type="InterPro" id="IPR037187">
    <property type="entry name" value="DnaK_N"/>
</dbReference>
<dbReference type="Gene3D" id="1.20.120.910">
    <property type="entry name" value="DksA, coiled-coil domain"/>
    <property type="match status" value="1"/>
</dbReference>
<proteinExistence type="predicted"/>
<sequence length="149" mass="17080">MARKDALLKLHHRLTEQRDELRRKLTHQMESVGEQRGPGDLGDQSTIDADQELGSQLAALESRELSRIENALEAIRSGTYGKCEHCEKPIPITRLKALPHTSCCIQCQREYEMVGGSEKEVDNWESAWEHLARENDRELTVRDVKMDAR</sequence>
<dbReference type="SUPFAM" id="SSF57716">
    <property type="entry name" value="Glucocorticoid receptor-like (DNA-binding domain)"/>
    <property type="match status" value="1"/>
</dbReference>
<accession>A0A517QL45</accession>
<dbReference type="PANTHER" id="PTHR33823:SF4">
    <property type="entry name" value="GENERAL STRESS PROTEIN 16O"/>
    <property type="match status" value="1"/>
</dbReference>
<dbReference type="PANTHER" id="PTHR33823">
    <property type="entry name" value="RNA POLYMERASE-BINDING TRANSCRIPTION FACTOR DKSA-RELATED"/>
    <property type="match status" value="1"/>
</dbReference>
<dbReference type="PROSITE" id="PS01102">
    <property type="entry name" value="ZF_DKSA_1"/>
    <property type="match status" value="1"/>
</dbReference>
<dbReference type="Pfam" id="PF01258">
    <property type="entry name" value="zf-dskA_traR"/>
    <property type="match status" value="1"/>
</dbReference>
<dbReference type="Proteomes" id="UP000315724">
    <property type="component" value="Chromosome"/>
</dbReference>
<organism evidence="7 8">
    <name type="scientific">Thalassoglobus polymorphus</name>
    <dbReference type="NCBI Taxonomy" id="2527994"/>
    <lineage>
        <taxon>Bacteria</taxon>
        <taxon>Pseudomonadati</taxon>
        <taxon>Planctomycetota</taxon>
        <taxon>Planctomycetia</taxon>
        <taxon>Planctomycetales</taxon>
        <taxon>Planctomycetaceae</taxon>
        <taxon>Thalassoglobus</taxon>
    </lineage>
</organism>
<reference evidence="7 8" key="1">
    <citation type="submission" date="2019-02" db="EMBL/GenBank/DDBJ databases">
        <title>Deep-cultivation of Planctomycetes and their phenomic and genomic characterization uncovers novel biology.</title>
        <authorList>
            <person name="Wiegand S."/>
            <person name="Jogler M."/>
            <person name="Boedeker C."/>
            <person name="Pinto D."/>
            <person name="Vollmers J."/>
            <person name="Rivas-Marin E."/>
            <person name="Kohn T."/>
            <person name="Peeters S.H."/>
            <person name="Heuer A."/>
            <person name="Rast P."/>
            <person name="Oberbeckmann S."/>
            <person name="Bunk B."/>
            <person name="Jeske O."/>
            <person name="Meyerdierks A."/>
            <person name="Storesund J.E."/>
            <person name="Kallscheuer N."/>
            <person name="Luecker S."/>
            <person name="Lage O.M."/>
            <person name="Pohl T."/>
            <person name="Merkel B.J."/>
            <person name="Hornburger P."/>
            <person name="Mueller R.-W."/>
            <person name="Bruemmer F."/>
            <person name="Labrenz M."/>
            <person name="Spormann A.M."/>
            <person name="Op den Camp H."/>
            <person name="Overmann J."/>
            <person name="Amann R."/>
            <person name="Jetten M.S.M."/>
            <person name="Mascher T."/>
            <person name="Medema M.H."/>
            <person name="Devos D.P."/>
            <person name="Kaster A.-K."/>
            <person name="Ovreas L."/>
            <person name="Rohde M."/>
            <person name="Galperin M.Y."/>
            <person name="Jogler C."/>
        </authorList>
    </citation>
    <scope>NUCLEOTIDE SEQUENCE [LARGE SCALE GENOMIC DNA]</scope>
    <source>
        <strain evidence="7 8">Mal48</strain>
    </source>
</reference>
<evidence type="ECO:0000256" key="1">
    <source>
        <dbReference type="ARBA" id="ARBA00022723"/>
    </source>
</evidence>
<dbReference type="EMBL" id="CP036267">
    <property type="protein sequence ID" value="QDT32358.1"/>
    <property type="molecule type" value="Genomic_DNA"/>
</dbReference>
<keyword evidence="1" id="KW-0479">Metal-binding</keyword>
<evidence type="ECO:0000256" key="3">
    <source>
        <dbReference type="ARBA" id="ARBA00022833"/>
    </source>
</evidence>
<dbReference type="InterPro" id="IPR000962">
    <property type="entry name" value="Znf_DskA_TraR"/>
</dbReference>